<dbReference type="GO" id="GO:0000725">
    <property type="term" value="P:recombinational repair"/>
    <property type="evidence" value="ECO:0007669"/>
    <property type="project" value="TreeGrafter"/>
</dbReference>
<dbReference type="GO" id="GO:0006265">
    <property type="term" value="P:DNA topological change"/>
    <property type="evidence" value="ECO:0007669"/>
    <property type="project" value="InterPro"/>
</dbReference>
<evidence type="ECO:0000313" key="11">
    <source>
        <dbReference type="EMBL" id="KRG57803.1"/>
    </source>
</evidence>
<gene>
    <name evidence="11" type="ORF">ABB25_08185</name>
</gene>
<dbReference type="Pfam" id="PF00580">
    <property type="entry name" value="UvrD-helicase"/>
    <property type="match status" value="2"/>
</dbReference>
<evidence type="ECO:0000256" key="4">
    <source>
        <dbReference type="ARBA" id="ARBA00022840"/>
    </source>
</evidence>
<evidence type="ECO:0000256" key="9">
    <source>
        <dbReference type="PROSITE-ProRule" id="PRU00560"/>
    </source>
</evidence>
<dbReference type="SUPFAM" id="SSF52540">
    <property type="entry name" value="P-loop containing nucleoside triphosphate hydrolases"/>
    <property type="match status" value="1"/>
</dbReference>
<dbReference type="GO" id="GO:0003677">
    <property type="term" value="F:DNA binding"/>
    <property type="evidence" value="ECO:0007669"/>
    <property type="project" value="InterPro"/>
</dbReference>
<dbReference type="InterPro" id="IPR013498">
    <property type="entry name" value="Topo_IA_Znf"/>
</dbReference>
<evidence type="ECO:0000256" key="3">
    <source>
        <dbReference type="ARBA" id="ARBA00022806"/>
    </source>
</evidence>
<dbReference type="AlphaFoldDB" id="A0A0R0BL42"/>
<dbReference type="RefSeq" id="WP_057665750.1">
    <property type="nucleotide sequence ID" value="NZ_LDJH01000013.1"/>
</dbReference>
<evidence type="ECO:0000256" key="6">
    <source>
        <dbReference type="ARBA" id="ARBA00034617"/>
    </source>
</evidence>
<comment type="catalytic activity">
    <reaction evidence="6">
        <text>Couples ATP hydrolysis with the unwinding of duplex DNA by translocating in the 3'-5' direction.</text>
        <dbReference type="EC" id="5.6.2.4"/>
    </reaction>
</comment>
<dbReference type="PROSITE" id="PS51198">
    <property type="entry name" value="UVRD_HELICASE_ATP_BIND"/>
    <property type="match status" value="1"/>
</dbReference>
<dbReference type="Pfam" id="PF13361">
    <property type="entry name" value="UvrD_C"/>
    <property type="match status" value="1"/>
</dbReference>
<dbReference type="GO" id="GO:0016887">
    <property type="term" value="F:ATP hydrolysis activity"/>
    <property type="evidence" value="ECO:0007669"/>
    <property type="project" value="RHEA"/>
</dbReference>
<dbReference type="Pfam" id="PF12462">
    <property type="entry name" value="Helicase_IV_N"/>
    <property type="match status" value="1"/>
</dbReference>
<dbReference type="EMBL" id="LDJH01000013">
    <property type="protein sequence ID" value="KRG57803.1"/>
    <property type="molecule type" value="Genomic_DNA"/>
</dbReference>
<dbReference type="GO" id="GO:0003916">
    <property type="term" value="F:DNA topoisomerase activity"/>
    <property type="evidence" value="ECO:0007669"/>
    <property type="project" value="InterPro"/>
</dbReference>
<reference evidence="11 12" key="1">
    <citation type="submission" date="2015-05" db="EMBL/GenBank/DDBJ databases">
        <title>Genome sequencing and analysis of members of genus Stenotrophomonas.</title>
        <authorList>
            <person name="Patil P.P."/>
            <person name="Midha S."/>
            <person name="Patil P.B."/>
        </authorList>
    </citation>
    <scope>NUCLEOTIDE SEQUENCE [LARGE SCALE GENOMIC DNA]</scope>
    <source>
        <strain evidence="11 12">DSM 17805</strain>
    </source>
</reference>
<proteinExistence type="predicted"/>
<feature type="domain" description="UvrD-like helicase ATP-binding" evidence="10">
    <location>
        <begin position="197"/>
        <end position="663"/>
    </location>
</feature>
<evidence type="ECO:0000256" key="1">
    <source>
        <dbReference type="ARBA" id="ARBA00022741"/>
    </source>
</evidence>
<keyword evidence="4 9" id="KW-0067">ATP-binding</keyword>
<dbReference type="InterPro" id="IPR000212">
    <property type="entry name" value="DNA_helicase_UvrD/REP"/>
</dbReference>
<dbReference type="InterPro" id="IPR014016">
    <property type="entry name" value="UvrD-like_ATP-bd"/>
</dbReference>
<dbReference type="OrthoDB" id="5298826at2"/>
<dbReference type="EC" id="5.6.2.4" evidence="7"/>
<evidence type="ECO:0000313" key="12">
    <source>
        <dbReference type="Proteomes" id="UP000051254"/>
    </source>
</evidence>
<sequence>MQHRWFPSALALCRYRCAPWSLQLDGSQLSAITAQGRYTLPLSAQAGLTLQRRWWWTSVHLHGEDGQAICLPGLSPRDARQLQQLLDHAQADTQRQHRLAAMAAWIDAADALCDQAVQQRRWISHEQQQALLLQRQHIDPGQQARCQASPADLSGAEAACLQDWQADWPALWEQANQHMADAELAHSRALFARVESRPLSEEQARAVICFDNRVQVVAAAGSGKTSTLVAKAAYAIDRGIAQPSQILMLAFNKEAAGELQARAQQAFARLGQPGWQVQAATFHALGLQIIGQASGRTPHVPAWAIDAQAGVDKLAEQVDMLKDRSADFRTRWDLFRLVFGHALPAAGTAIAQADGHDRAGQPYVLTLRGEQMHSQEHCLLANWLFYNGVDYCYRAPFALDADSSGTRSHHPDFHFPQAGLWYEHHVLDADGQPLLHFSAQQQASDFKRLIHHARGHRLLETTSAQLRSGQAFALLADALQAAGIELDPHPDRELPADGQPPLPDEELIGLMRAFISHAKSNALGNAALQQRLAGLPGDDFSERHRRLLELAAPVTAAWDQALAAEGGVDFEDMLNHAAELLESGQASTPWTLVMADEFQDASRARARLCRALVAAPHRHLFAVGDDWQSINRFAGADVGVMTGFADYFGHGQVLQLTQTFRCPQALCDAASRFVSKNPAQLRKQVRSLTPAHGPVLQALQVARREQLGDAVARLLTRLVAQLRSGQQPPGRGGKLQVFVLGRYNRERAWIPADWQERFGQWLQLRFATIHRSKGAEADVVILPGLLAGSFPSQRADDPALALAMPDGEHYPLAEERRLFYVALTRARRQVLMLTVQGRNSPFLDELVADGAVQLTHLDGQAVDEKRCPACSTGVIVLRNGPYGPFHSCSGYPRCQYKPGQSALTTPAPRLAGSKG</sequence>
<dbReference type="SUPFAM" id="SSF57783">
    <property type="entry name" value="Zinc beta-ribbon"/>
    <property type="match status" value="1"/>
</dbReference>
<evidence type="ECO:0000256" key="8">
    <source>
        <dbReference type="ARBA" id="ARBA00048988"/>
    </source>
</evidence>
<dbReference type="GO" id="GO:0005829">
    <property type="term" value="C:cytosol"/>
    <property type="evidence" value="ECO:0007669"/>
    <property type="project" value="TreeGrafter"/>
</dbReference>
<protein>
    <recommendedName>
        <fullName evidence="7">DNA 3'-5' helicase</fullName>
        <ecNumber evidence="7">5.6.2.4</ecNumber>
    </recommendedName>
</protein>
<name>A0A0R0BL42_9GAMM</name>
<dbReference type="Gene3D" id="3.40.50.300">
    <property type="entry name" value="P-loop containing nucleotide triphosphate hydrolases"/>
    <property type="match status" value="3"/>
</dbReference>
<dbReference type="InterPro" id="IPR022161">
    <property type="entry name" value="Helicase_IV_N"/>
</dbReference>
<evidence type="ECO:0000256" key="7">
    <source>
        <dbReference type="ARBA" id="ARBA00034808"/>
    </source>
</evidence>
<dbReference type="InterPro" id="IPR014017">
    <property type="entry name" value="DNA_helicase_UvrD-like_C"/>
</dbReference>
<dbReference type="PANTHER" id="PTHR11070">
    <property type="entry name" value="UVRD / RECB / PCRA DNA HELICASE FAMILY MEMBER"/>
    <property type="match status" value="1"/>
</dbReference>
<dbReference type="InterPro" id="IPR027417">
    <property type="entry name" value="P-loop_NTPase"/>
</dbReference>
<dbReference type="Gene3D" id="3.30.65.10">
    <property type="entry name" value="Bacterial Topoisomerase I, domain 1"/>
    <property type="match status" value="1"/>
</dbReference>
<evidence type="ECO:0000256" key="2">
    <source>
        <dbReference type="ARBA" id="ARBA00022801"/>
    </source>
</evidence>
<keyword evidence="12" id="KW-1185">Reference proteome</keyword>
<evidence type="ECO:0000256" key="5">
    <source>
        <dbReference type="ARBA" id="ARBA00023235"/>
    </source>
</evidence>
<comment type="catalytic activity">
    <reaction evidence="8">
        <text>ATP + H2O = ADP + phosphate + H(+)</text>
        <dbReference type="Rhea" id="RHEA:13065"/>
        <dbReference type="ChEBI" id="CHEBI:15377"/>
        <dbReference type="ChEBI" id="CHEBI:15378"/>
        <dbReference type="ChEBI" id="CHEBI:30616"/>
        <dbReference type="ChEBI" id="CHEBI:43474"/>
        <dbReference type="ChEBI" id="CHEBI:456216"/>
        <dbReference type="EC" id="5.6.2.4"/>
    </reaction>
</comment>
<dbReference type="GO" id="GO:0005694">
    <property type="term" value="C:chromosome"/>
    <property type="evidence" value="ECO:0007669"/>
    <property type="project" value="InterPro"/>
</dbReference>
<evidence type="ECO:0000259" key="10">
    <source>
        <dbReference type="PROSITE" id="PS51198"/>
    </source>
</evidence>
<accession>A0A0R0BL42</accession>
<dbReference type="GO" id="GO:0005524">
    <property type="term" value="F:ATP binding"/>
    <property type="evidence" value="ECO:0007669"/>
    <property type="project" value="UniProtKB-UniRule"/>
</dbReference>
<dbReference type="STRING" id="266128.ABB25_08185"/>
<keyword evidence="5" id="KW-0413">Isomerase</keyword>
<keyword evidence="2 9" id="KW-0378">Hydrolase</keyword>
<dbReference type="Pfam" id="PF01396">
    <property type="entry name" value="Zn_ribbon_Top1"/>
    <property type="match status" value="1"/>
</dbReference>
<dbReference type="PATRIC" id="fig|266128.3.peg.504"/>
<keyword evidence="3 9" id="KW-0347">Helicase</keyword>
<dbReference type="Proteomes" id="UP000051254">
    <property type="component" value="Unassembled WGS sequence"/>
</dbReference>
<feature type="binding site" evidence="9">
    <location>
        <begin position="218"/>
        <end position="225"/>
    </location>
    <ligand>
        <name>ATP</name>
        <dbReference type="ChEBI" id="CHEBI:30616"/>
    </ligand>
</feature>
<comment type="caution">
    <text evidence="11">The sequence shown here is derived from an EMBL/GenBank/DDBJ whole genome shotgun (WGS) entry which is preliminary data.</text>
</comment>
<dbReference type="CDD" id="cd18807">
    <property type="entry name" value="SF1_C_UvrD"/>
    <property type="match status" value="1"/>
</dbReference>
<organism evidence="11 12">
    <name type="scientific">Stenotrophomonas koreensis</name>
    <dbReference type="NCBI Taxonomy" id="266128"/>
    <lineage>
        <taxon>Bacteria</taxon>
        <taxon>Pseudomonadati</taxon>
        <taxon>Pseudomonadota</taxon>
        <taxon>Gammaproteobacteria</taxon>
        <taxon>Lysobacterales</taxon>
        <taxon>Lysobacteraceae</taxon>
        <taxon>Stenotrophomonas</taxon>
    </lineage>
</organism>
<dbReference type="GO" id="GO:0043138">
    <property type="term" value="F:3'-5' DNA helicase activity"/>
    <property type="evidence" value="ECO:0007669"/>
    <property type="project" value="UniProtKB-EC"/>
</dbReference>
<keyword evidence="1 9" id="KW-0547">Nucleotide-binding</keyword>
<dbReference type="PANTHER" id="PTHR11070:SF63">
    <property type="entry name" value="DNA HELICASE IV"/>
    <property type="match status" value="1"/>
</dbReference>